<keyword evidence="3 5" id="KW-0862">Zinc</keyword>
<evidence type="ECO:0000259" key="6">
    <source>
        <dbReference type="SMART" id="SM00829"/>
    </source>
</evidence>
<name>A0ABR2URQ7_9PEZI</name>
<organism evidence="7 8">
    <name type="scientific">Seiridium unicorne</name>
    <dbReference type="NCBI Taxonomy" id="138068"/>
    <lineage>
        <taxon>Eukaryota</taxon>
        <taxon>Fungi</taxon>
        <taxon>Dikarya</taxon>
        <taxon>Ascomycota</taxon>
        <taxon>Pezizomycotina</taxon>
        <taxon>Sordariomycetes</taxon>
        <taxon>Xylariomycetidae</taxon>
        <taxon>Amphisphaeriales</taxon>
        <taxon>Sporocadaceae</taxon>
        <taxon>Seiridium</taxon>
    </lineage>
</organism>
<dbReference type="Proteomes" id="UP001408356">
    <property type="component" value="Unassembled WGS sequence"/>
</dbReference>
<dbReference type="SMART" id="SM00829">
    <property type="entry name" value="PKS_ER"/>
    <property type="match status" value="1"/>
</dbReference>
<evidence type="ECO:0000256" key="1">
    <source>
        <dbReference type="ARBA" id="ARBA00001947"/>
    </source>
</evidence>
<dbReference type="PANTHER" id="PTHR42683">
    <property type="entry name" value="ALDEHYDE REDUCTASE"/>
    <property type="match status" value="1"/>
</dbReference>
<evidence type="ECO:0000313" key="8">
    <source>
        <dbReference type="Proteomes" id="UP001408356"/>
    </source>
</evidence>
<feature type="domain" description="Enoyl reductase (ER)" evidence="6">
    <location>
        <begin position="23"/>
        <end position="365"/>
    </location>
</feature>
<dbReference type="InterPro" id="IPR002328">
    <property type="entry name" value="ADH_Zn_CS"/>
</dbReference>
<comment type="cofactor">
    <cofactor evidence="1 5">
        <name>Zn(2+)</name>
        <dbReference type="ChEBI" id="CHEBI:29105"/>
    </cofactor>
</comment>
<dbReference type="Gene3D" id="3.40.50.720">
    <property type="entry name" value="NAD(P)-binding Rossmann-like Domain"/>
    <property type="match status" value="1"/>
</dbReference>
<dbReference type="SUPFAM" id="SSF51735">
    <property type="entry name" value="NAD(P)-binding Rossmann-fold domains"/>
    <property type="match status" value="1"/>
</dbReference>
<protein>
    <submittedName>
        <fullName evidence="7">Enoyl reductase (ER) domain-containing protein</fullName>
    </submittedName>
</protein>
<dbReference type="CDD" id="cd05283">
    <property type="entry name" value="CAD1"/>
    <property type="match status" value="1"/>
</dbReference>
<dbReference type="InterPro" id="IPR013154">
    <property type="entry name" value="ADH-like_N"/>
</dbReference>
<dbReference type="SUPFAM" id="SSF50129">
    <property type="entry name" value="GroES-like"/>
    <property type="match status" value="1"/>
</dbReference>
<proteinExistence type="inferred from homology"/>
<dbReference type="InterPro" id="IPR036291">
    <property type="entry name" value="NAD(P)-bd_dom_sf"/>
</dbReference>
<reference evidence="7 8" key="1">
    <citation type="journal article" date="2024" name="J. Plant Pathol.">
        <title>Sequence and assembly of the genome of Seiridium unicorne, isolate CBS 538.82, causal agent of cypress canker disease.</title>
        <authorList>
            <person name="Scali E."/>
            <person name="Rocca G.D."/>
            <person name="Danti R."/>
            <person name="Garbelotto M."/>
            <person name="Barberini S."/>
            <person name="Baroncelli R."/>
            <person name="Emiliani G."/>
        </authorList>
    </citation>
    <scope>NUCLEOTIDE SEQUENCE [LARGE SCALE GENOMIC DNA]</scope>
    <source>
        <strain evidence="7 8">BM-138-508</strain>
    </source>
</reference>
<keyword evidence="4" id="KW-0560">Oxidoreductase</keyword>
<dbReference type="InterPro" id="IPR013149">
    <property type="entry name" value="ADH-like_C"/>
</dbReference>
<comment type="similarity">
    <text evidence="5">Belongs to the zinc-containing alcohol dehydrogenase family.</text>
</comment>
<dbReference type="Gene3D" id="3.90.180.10">
    <property type="entry name" value="Medium-chain alcohol dehydrogenases, catalytic domain"/>
    <property type="match status" value="1"/>
</dbReference>
<evidence type="ECO:0000256" key="2">
    <source>
        <dbReference type="ARBA" id="ARBA00022723"/>
    </source>
</evidence>
<evidence type="ECO:0000313" key="7">
    <source>
        <dbReference type="EMBL" id="KAK9416996.1"/>
    </source>
</evidence>
<dbReference type="Pfam" id="PF08240">
    <property type="entry name" value="ADH_N"/>
    <property type="match status" value="1"/>
</dbReference>
<evidence type="ECO:0000256" key="5">
    <source>
        <dbReference type="RuleBase" id="RU361277"/>
    </source>
</evidence>
<sequence length="371" mass="39605">MGSIAADYKFEGWQGLDPSAAEGKMVWQEFEPKAWEETDVDIKITHCGICGSDLHTLSSGWGNTNYPVTVGHEIVGTAVRVGAKVGNGIKVGDRVGVGAQGDSCLGRLGHCEDCDSGNENYCEKCVANQDDIVIFTYNAKHFNGGNAQGGFATYHRAPSHFVVKIPDGVSSSEAAPMLCGGVTVFAPLKNYNVGPNTTVGIVGVGGLGHYGVIFAKALGAKVVGISRKAEKRAEVLQLGADDYIATSDDKDWVQKHFRSLDIIISTVASSKVPINEYFQLLKKNGTFVQVGIPDDGAFPIGGASVVFGRKNFTGSLIGSPADIREMLELVAKKNLKGMVQERSIKDANQAIVDLEAGKARYRYVLVNEDVE</sequence>
<dbReference type="InterPro" id="IPR020843">
    <property type="entry name" value="ER"/>
</dbReference>
<dbReference type="Pfam" id="PF00107">
    <property type="entry name" value="ADH_zinc_N"/>
    <property type="match status" value="1"/>
</dbReference>
<keyword evidence="8" id="KW-1185">Reference proteome</keyword>
<dbReference type="PROSITE" id="PS00059">
    <property type="entry name" value="ADH_ZINC"/>
    <property type="match status" value="1"/>
</dbReference>
<keyword evidence="2 5" id="KW-0479">Metal-binding</keyword>
<comment type="caution">
    <text evidence="7">The sequence shown here is derived from an EMBL/GenBank/DDBJ whole genome shotgun (WGS) entry which is preliminary data.</text>
</comment>
<evidence type="ECO:0000256" key="4">
    <source>
        <dbReference type="ARBA" id="ARBA00023002"/>
    </source>
</evidence>
<gene>
    <name evidence="7" type="ORF">SUNI508_09235</name>
</gene>
<dbReference type="InterPro" id="IPR047109">
    <property type="entry name" value="CAD-like"/>
</dbReference>
<evidence type="ECO:0000256" key="3">
    <source>
        <dbReference type="ARBA" id="ARBA00022833"/>
    </source>
</evidence>
<dbReference type="EMBL" id="JARVKF010000402">
    <property type="protein sequence ID" value="KAK9416996.1"/>
    <property type="molecule type" value="Genomic_DNA"/>
</dbReference>
<dbReference type="InterPro" id="IPR011032">
    <property type="entry name" value="GroES-like_sf"/>
</dbReference>
<accession>A0ABR2URQ7</accession>